<dbReference type="InterPro" id="IPR014407">
    <property type="entry name" value="McrC_bac"/>
</dbReference>
<evidence type="ECO:0000313" key="1">
    <source>
        <dbReference type="EMBL" id="MEA5137638.1"/>
    </source>
</evidence>
<dbReference type="EMBL" id="JAYFUM010000001">
    <property type="protein sequence ID" value="MEA5137638.1"/>
    <property type="molecule type" value="Genomic_DNA"/>
</dbReference>
<evidence type="ECO:0000313" key="2">
    <source>
        <dbReference type="Proteomes" id="UP001302949"/>
    </source>
</evidence>
<name>A0ABU5Q4U6_9BACT</name>
<dbReference type="PANTHER" id="PTHR38733">
    <property type="entry name" value="PROTEIN MCRC"/>
    <property type="match status" value="1"/>
</dbReference>
<dbReference type="RefSeq" id="WP_323294818.1">
    <property type="nucleotide sequence ID" value="NZ_JAYFUM010000001.1"/>
</dbReference>
<reference evidence="1 2" key="1">
    <citation type="submission" date="2023-12" db="EMBL/GenBank/DDBJ databases">
        <title>Novel species of the genus Arcicella isolated from rivers.</title>
        <authorList>
            <person name="Lu H."/>
        </authorList>
    </citation>
    <scope>NUCLEOTIDE SEQUENCE [LARGE SCALE GENOMIC DNA]</scope>
    <source>
        <strain evidence="1 2">KCTC 23307</strain>
    </source>
</reference>
<proteinExistence type="predicted"/>
<organism evidence="1 2">
    <name type="scientific">Arcicella rigui</name>
    <dbReference type="NCBI Taxonomy" id="797020"/>
    <lineage>
        <taxon>Bacteria</taxon>
        <taxon>Pseudomonadati</taxon>
        <taxon>Bacteroidota</taxon>
        <taxon>Cytophagia</taxon>
        <taxon>Cytophagales</taxon>
        <taxon>Flectobacillaceae</taxon>
        <taxon>Arcicella</taxon>
    </lineage>
</organism>
<sequence>MIPIENIYYLLCYAWNRLEERDLVNISAIEVPDLPNLLAKVLLKGTKLLLNRGLEKQYITEQNLYQGIKGRVNFNDSYRKNLFQQGLAMCEFDELSANILPNQILKTSLQHLIKLPTLDKKLKKEVQSVLFRFTEIDSIFIRNDTFTQVRIHRNNQYYLFLLNVCELLHQNLMIHEKTGEVKFKDFLRDERQMARLFEEFVRNFYKIEVPEAKVFREDVHWQFVGDSMQFLPKMQTDISILLPENRKIIIDAKYYTETLQHFYDSEKIHSQHLYQLFAYLKNQQYPQAEGILLYPTVQKSISLVYTFEQHQIRVETLNLNQPWMGIKRDLLLILNQKSDEL</sequence>
<dbReference type="Proteomes" id="UP001302949">
    <property type="component" value="Unassembled WGS sequence"/>
</dbReference>
<evidence type="ECO:0008006" key="3">
    <source>
        <dbReference type="Google" id="ProtNLM"/>
    </source>
</evidence>
<keyword evidence="2" id="KW-1185">Reference proteome</keyword>
<dbReference type="Pfam" id="PF10117">
    <property type="entry name" value="McrBC"/>
    <property type="match status" value="1"/>
</dbReference>
<dbReference type="InterPro" id="IPR019292">
    <property type="entry name" value="McrC"/>
</dbReference>
<dbReference type="PANTHER" id="PTHR38733:SF1">
    <property type="entry name" value="TYPE IV METHYL-DIRECTED RESTRICTION ENZYME ECOKMCRBC"/>
    <property type="match status" value="1"/>
</dbReference>
<protein>
    <recommendedName>
        <fullName evidence="3">5-methylcytosine-specific restriction enzyme subunit McrC</fullName>
    </recommendedName>
</protein>
<dbReference type="PIRSF" id="PIRSF003109">
    <property type="entry name" value="McrC"/>
    <property type="match status" value="1"/>
</dbReference>
<gene>
    <name evidence="1" type="ORF">VB248_00760</name>
</gene>
<comment type="caution">
    <text evidence="1">The sequence shown here is derived from an EMBL/GenBank/DDBJ whole genome shotgun (WGS) entry which is preliminary data.</text>
</comment>
<accession>A0ABU5Q4U6</accession>